<dbReference type="SFLD" id="SFLDG01067">
    <property type="entry name" value="SPASM/twitch_domain_containing"/>
    <property type="match status" value="1"/>
</dbReference>
<evidence type="ECO:0000256" key="5">
    <source>
        <dbReference type="ARBA" id="ARBA00023004"/>
    </source>
</evidence>
<comment type="caution">
    <text evidence="8">The sequence shown here is derived from an EMBL/GenBank/DDBJ whole genome shotgun (WGS) entry which is preliminary data.</text>
</comment>
<protein>
    <submittedName>
        <fullName evidence="8">Tungsten cofactor oxidoreductase radical SAM maturase</fullName>
    </submittedName>
</protein>
<proteinExistence type="predicted"/>
<dbReference type="PANTHER" id="PTHR11228">
    <property type="entry name" value="RADICAL SAM DOMAIN PROTEIN"/>
    <property type="match status" value="1"/>
</dbReference>
<dbReference type="SMART" id="SM00729">
    <property type="entry name" value="Elp3"/>
    <property type="match status" value="1"/>
</dbReference>
<dbReference type="RefSeq" id="WP_125742680.1">
    <property type="nucleotide sequence ID" value="NZ_RCOR01000043.1"/>
</dbReference>
<gene>
    <name evidence="8" type="ORF">D9Q81_08200</name>
</gene>
<dbReference type="InterPro" id="IPR013785">
    <property type="entry name" value="Aldolase_TIM"/>
</dbReference>
<dbReference type="SFLD" id="SFLDS00029">
    <property type="entry name" value="Radical_SAM"/>
    <property type="match status" value="1"/>
</dbReference>
<dbReference type="AlphaFoldDB" id="A0A429G0T3"/>
<dbReference type="Pfam" id="PF04055">
    <property type="entry name" value="Radical_SAM"/>
    <property type="match status" value="1"/>
</dbReference>
<evidence type="ECO:0000256" key="2">
    <source>
        <dbReference type="ARBA" id="ARBA00022485"/>
    </source>
</evidence>
<keyword evidence="6" id="KW-0411">Iron-sulfur</keyword>
<dbReference type="NCBIfam" id="TIGR04317">
    <property type="entry name" value="W_rSAM_matur"/>
    <property type="match status" value="1"/>
</dbReference>
<name>A0A429G0T3_9CREN</name>
<dbReference type="InterPro" id="IPR007197">
    <property type="entry name" value="rSAM"/>
</dbReference>
<keyword evidence="5" id="KW-0408">Iron</keyword>
<dbReference type="InterPro" id="IPR027604">
    <property type="entry name" value="W_rSAM_matur"/>
</dbReference>
<dbReference type="GO" id="GO:0003824">
    <property type="term" value="F:catalytic activity"/>
    <property type="evidence" value="ECO:0007669"/>
    <property type="project" value="InterPro"/>
</dbReference>
<dbReference type="PROSITE" id="PS51918">
    <property type="entry name" value="RADICAL_SAM"/>
    <property type="match status" value="1"/>
</dbReference>
<dbReference type="CDD" id="cd01335">
    <property type="entry name" value="Radical_SAM"/>
    <property type="match status" value="1"/>
</dbReference>
<keyword evidence="3" id="KW-0949">S-adenosyl-L-methionine</keyword>
<evidence type="ECO:0000313" key="9">
    <source>
        <dbReference type="Proteomes" id="UP000278149"/>
    </source>
</evidence>
<dbReference type="InterPro" id="IPR050377">
    <property type="entry name" value="Radical_SAM_PqqE_MftC-like"/>
</dbReference>
<dbReference type="InterPro" id="IPR058240">
    <property type="entry name" value="rSAM_sf"/>
</dbReference>
<dbReference type="PANTHER" id="PTHR11228:SF34">
    <property type="entry name" value="TUNGSTEN-CONTAINING ALDEHYDE FERREDOXIN OXIDOREDUCTASE COFACTOR MODIFYING PROTEIN"/>
    <property type="match status" value="1"/>
</dbReference>
<dbReference type="SFLD" id="SFLDF00570">
    <property type="entry name" value="tungsten_cofactor_oxidoreducas"/>
    <property type="match status" value="1"/>
</dbReference>
<dbReference type="CDD" id="cd21121">
    <property type="entry name" value="SPASM_Cmo-like"/>
    <property type="match status" value="1"/>
</dbReference>
<dbReference type="EMBL" id="RCOR01000043">
    <property type="protein sequence ID" value="RSN67450.1"/>
    <property type="molecule type" value="Genomic_DNA"/>
</dbReference>
<evidence type="ECO:0000313" key="8">
    <source>
        <dbReference type="EMBL" id="RSN67450.1"/>
    </source>
</evidence>
<evidence type="ECO:0000259" key="7">
    <source>
        <dbReference type="PROSITE" id="PS51918"/>
    </source>
</evidence>
<keyword evidence="2" id="KW-0004">4Fe-4S</keyword>
<dbReference type="GO" id="GO:0046872">
    <property type="term" value="F:metal ion binding"/>
    <property type="evidence" value="ECO:0007669"/>
    <property type="project" value="UniProtKB-KW"/>
</dbReference>
<dbReference type="GO" id="GO:0051536">
    <property type="term" value="F:iron-sulfur cluster binding"/>
    <property type="evidence" value="ECO:0007669"/>
    <property type="project" value="UniProtKB-KW"/>
</dbReference>
<comment type="cofactor">
    <cofactor evidence="1">
        <name>[4Fe-4S] cluster</name>
        <dbReference type="ChEBI" id="CHEBI:49883"/>
    </cofactor>
</comment>
<dbReference type="InterPro" id="IPR034391">
    <property type="entry name" value="AdoMet-like_SPASM_containing"/>
</dbReference>
<dbReference type="SFLD" id="SFLDG01387">
    <property type="entry name" value="BtrN-like_SPASM_domain_contain"/>
    <property type="match status" value="1"/>
</dbReference>
<dbReference type="InterPro" id="IPR006638">
    <property type="entry name" value="Elp3/MiaA/NifB-like_rSAM"/>
</dbReference>
<dbReference type="InterPro" id="IPR023885">
    <property type="entry name" value="4Fe4S-binding_SPASM_dom"/>
</dbReference>
<organism evidence="8 9">
    <name type="scientific">Candidatus Korarchaeum cryptofilum</name>
    <dbReference type="NCBI Taxonomy" id="498846"/>
    <lineage>
        <taxon>Archaea</taxon>
        <taxon>Thermoproteota</taxon>
        <taxon>Candidatus Korarchaeia</taxon>
        <taxon>Candidatus Korarchaeales</taxon>
        <taxon>Candidatus Korarchaeaceae</taxon>
        <taxon>Candidatus Korarchaeum</taxon>
    </lineage>
</organism>
<dbReference type="SUPFAM" id="SSF102114">
    <property type="entry name" value="Radical SAM enzymes"/>
    <property type="match status" value="1"/>
</dbReference>
<feature type="domain" description="Radical SAM core" evidence="7">
    <location>
        <begin position="17"/>
        <end position="240"/>
    </location>
</feature>
<evidence type="ECO:0000256" key="6">
    <source>
        <dbReference type="ARBA" id="ARBA00023014"/>
    </source>
</evidence>
<dbReference type="FunFam" id="3.20.20.70:FF:000502">
    <property type="entry name" value="Radical SAM domain protein"/>
    <property type="match status" value="1"/>
</dbReference>
<accession>A0A429G0T3</accession>
<dbReference type="Pfam" id="PF13186">
    <property type="entry name" value="SPASM"/>
    <property type="match status" value="1"/>
</dbReference>
<evidence type="ECO:0000256" key="4">
    <source>
        <dbReference type="ARBA" id="ARBA00022723"/>
    </source>
</evidence>
<dbReference type="Gene3D" id="3.20.20.70">
    <property type="entry name" value="Aldolase class I"/>
    <property type="match status" value="1"/>
</dbReference>
<reference evidence="8 9" key="1">
    <citation type="submission" date="2018-10" db="EMBL/GenBank/DDBJ databases">
        <title>Co-occurring genomic capacity for anaerobic methane metabolism and dissimilatory sulfite reduction discovered in the Korarchaeota.</title>
        <authorList>
            <person name="Mckay L.J."/>
            <person name="Dlakic M."/>
            <person name="Fields M.W."/>
            <person name="Delmont T.O."/>
            <person name="Eren A.M."/>
            <person name="Jay Z.J."/>
            <person name="Klingelsmith K.B."/>
            <person name="Rusch D.B."/>
            <person name="Inskeep W.P."/>
        </authorList>
    </citation>
    <scope>NUCLEOTIDE SEQUENCE [LARGE SCALE GENOMIC DNA]</scope>
    <source>
        <strain evidence="8 9">WS</strain>
    </source>
</reference>
<keyword evidence="4" id="KW-0479">Metal-binding</keyword>
<dbReference type="Proteomes" id="UP000278149">
    <property type="component" value="Unassembled WGS sequence"/>
</dbReference>
<evidence type="ECO:0000256" key="3">
    <source>
        <dbReference type="ARBA" id="ARBA00022691"/>
    </source>
</evidence>
<sequence length="366" mass="41429">MGEKFKYGDWELSLSPDSHPRTLMVEISTNCNYNCLHCFRNAVPDFKKCNMSYDTLELILRKGMEAGVSKLVLSGWGEPSSNPKMIEMLRTAKELGFTVALNTNGSALEDMAEELVGLGVDEVFVSIDAYDIKLYRDIRKPGDLSKVMRGLKKLLELKIEKGSVKPQVNAIFTITKLNVGEVSRSIELTRDLGISEIRLSNYIHYPGGVDLSCVDDEGCLEKLKGELDLVPLKILEGGVKVVIPNLAPTTYRSCPFFSNRALFIRCDGIVSPCIYYSRNWRTKVLGVERRINEVILGDIKREGLIDIWRKSYKMFFRLYFLRLPSCLDCNLVNYCLITRSNETDCWGNKPSCSHCPYLHGLSYCPL</sequence>
<evidence type="ECO:0000256" key="1">
    <source>
        <dbReference type="ARBA" id="ARBA00001966"/>
    </source>
</evidence>